<dbReference type="PROSITE" id="PS50181">
    <property type="entry name" value="FBOX"/>
    <property type="match status" value="1"/>
</dbReference>
<feature type="compositionally biased region" description="Basic and acidic residues" evidence="1">
    <location>
        <begin position="1329"/>
        <end position="1342"/>
    </location>
</feature>
<keyword evidence="4" id="KW-1185">Reference proteome</keyword>
<comment type="caution">
    <text evidence="3">The sequence shown here is derived from an EMBL/GenBank/DDBJ whole genome shotgun (WGS) entry which is preliminary data.</text>
</comment>
<feature type="compositionally biased region" description="Polar residues" evidence="1">
    <location>
        <begin position="450"/>
        <end position="459"/>
    </location>
</feature>
<dbReference type="SUPFAM" id="SSF81383">
    <property type="entry name" value="F-box domain"/>
    <property type="match status" value="1"/>
</dbReference>
<dbReference type="InterPro" id="IPR015943">
    <property type="entry name" value="WD40/YVTN_repeat-like_dom_sf"/>
</dbReference>
<name>A0AAN7A6C4_9PEZI</name>
<feature type="region of interest" description="Disordered" evidence="1">
    <location>
        <begin position="1152"/>
        <end position="1342"/>
    </location>
</feature>
<feature type="compositionally biased region" description="Low complexity" evidence="1">
    <location>
        <begin position="1209"/>
        <end position="1222"/>
    </location>
</feature>
<sequence length="1342" mass="145733">MEIDDSGETGDGRRLSIEKKPIIITDTTSIGDEDDEPSAFQRLPDEIIQQILQETDSNGFASLALLNSKWRSVAQQAHLYAHHLSNCPSYAMSHSGPVKVNGEDDLPKLKRQFAKEVKRNLFEAYLRPNETIIKVISNSISSSSCPGGEGIQFSASPKGHHLLAYNSSRIHVVDVRGAEIAVTREFKILRRPAATCINDQGTMLAVLLTEMQVDIYDLTQAPPKRTHSMILDHSPRAIALSPCGSVLAAAYEGGIEVSSLNQTAMATDRRAVKCDGVDALTFSFDGTQILGTTVHSSQPNTVILTAPYYDPGSHMESDDISALWTTSILFPNTSRDCSHAALIQNGKYEEAAWTFTYDRSFETFRAVRIDDLRNGTTYFTGPVPNTESQTRLIPCTLPAASYYGELVSAGFQGKDIWLYGIPEDLDAVLDTTNVVGENSSGTGGLLRRNSGPSMRSASRIQEHETRVPQWQILCDKLRNTFVGGYKIAELEGVSTVKFVADFADSCIKERLVVTARGVTPNISITDDEGIDFVDGGRITLLDFDYGVTNGVIKEYTIEVGTREPEVLEEEHRDMETEVAIVRRRTVAQKRGSRAVSAVMRSATTAASRPPPLPTQPSPSTQPEEHEDDPLIPRRVGAAPARRNGPPSTVDEGGETESILEEQEALDAPYSQGDPRSGTTLRRAATAAANNRRLQPQHTAAGQVEYRRADGRAEHPHESDADNWVPPPPPYQKEDPGDLPAFLRHTVVLPAGSGIQTQDGKLQVGTVDRQAARMSSASMYQPRRSQTVTTTTNNRHSSPNPPVPPVPPLPSLDVIPPVPALPAGIMGSPLPSPPRIMASHERNGSSGSLSVQNPVVRPGSSSSRFLEGDNIYDVSPPDSPALAPVRQHVSREPSDSPAENDSSPPARASMLLVSPPTASQRDFAGSGPDHPTGQAAHGTGLAPGAGETVMASFSSVTTALVPPSHGPVVSEEPPTVRRLSVSRTWPTQPMPINTAAVSDGYPYSAPVPGNGTDSNMSQSFPPLPRPDQGSSFENNNRLSGHFQLPPRVPVAVAGPHSAHPAMMAPTMDEHLPHPHQPWRRTSYQRPVSQQQHYSFPLQQGSGGSPPYHRSCHSRATIHGPQPRRPSDIVTSGPSFQQHQEEMPLIISTPKGVQGAFDAPGSFSSSQQRAETPILSPVPRHPRPVTQSSILTPRTAPERLDTIFSLSDVPQQQQQQQQQQQMQQHRFLNHPPPVPTVLGSSSGGGLSGFARRVPSLNRKPSRAERSAAKNIADAKKRGWSGMTVRSKSRRERGKKKQQETDAMSTAAWTTDVQGNNVTWQRGQGGYQGRWHGKDKEKDKKCLVM</sequence>
<dbReference type="Proteomes" id="UP001302321">
    <property type="component" value="Unassembled WGS sequence"/>
</dbReference>
<feature type="region of interest" description="Disordered" evidence="1">
    <location>
        <begin position="1093"/>
        <end position="1136"/>
    </location>
</feature>
<feature type="region of interest" description="Disordered" evidence="1">
    <location>
        <begin position="824"/>
        <end position="945"/>
    </location>
</feature>
<dbReference type="InterPro" id="IPR036047">
    <property type="entry name" value="F-box-like_dom_sf"/>
</dbReference>
<reference evidence="3" key="1">
    <citation type="journal article" date="2023" name="Mol. Phylogenet. Evol.">
        <title>Genome-scale phylogeny and comparative genomics of the fungal order Sordariales.</title>
        <authorList>
            <person name="Hensen N."/>
            <person name="Bonometti L."/>
            <person name="Westerberg I."/>
            <person name="Brannstrom I.O."/>
            <person name="Guillou S."/>
            <person name="Cros-Aarteil S."/>
            <person name="Calhoun S."/>
            <person name="Haridas S."/>
            <person name="Kuo A."/>
            <person name="Mondo S."/>
            <person name="Pangilinan J."/>
            <person name="Riley R."/>
            <person name="LaButti K."/>
            <person name="Andreopoulos B."/>
            <person name="Lipzen A."/>
            <person name="Chen C."/>
            <person name="Yan M."/>
            <person name="Daum C."/>
            <person name="Ng V."/>
            <person name="Clum A."/>
            <person name="Steindorff A."/>
            <person name="Ohm R.A."/>
            <person name="Martin F."/>
            <person name="Silar P."/>
            <person name="Natvig D.O."/>
            <person name="Lalanne C."/>
            <person name="Gautier V."/>
            <person name="Ament-Velasquez S.L."/>
            <person name="Kruys A."/>
            <person name="Hutchinson M.I."/>
            <person name="Powell A.J."/>
            <person name="Barry K."/>
            <person name="Miller A.N."/>
            <person name="Grigoriev I.V."/>
            <person name="Debuchy R."/>
            <person name="Gladieux P."/>
            <person name="Hiltunen Thoren M."/>
            <person name="Johannesson H."/>
        </authorList>
    </citation>
    <scope>NUCLEOTIDE SEQUENCE</scope>
    <source>
        <strain evidence="3">CBS 892.96</strain>
    </source>
</reference>
<feature type="compositionally biased region" description="Pro residues" evidence="1">
    <location>
        <begin position="798"/>
        <end position="810"/>
    </location>
</feature>
<feature type="compositionally biased region" description="Basic and acidic residues" evidence="1">
    <location>
        <begin position="1259"/>
        <end position="1274"/>
    </location>
</feature>
<accession>A0AAN7A6C4</accession>
<protein>
    <recommendedName>
        <fullName evidence="2">F-box domain-containing protein</fullName>
    </recommendedName>
</protein>
<feature type="region of interest" description="Disordered" evidence="1">
    <location>
        <begin position="768"/>
        <end position="810"/>
    </location>
</feature>
<feature type="compositionally biased region" description="Polar residues" evidence="1">
    <location>
        <begin position="1298"/>
        <end position="1316"/>
    </location>
</feature>
<evidence type="ECO:0000313" key="4">
    <source>
        <dbReference type="Proteomes" id="UP001302321"/>
    </source>
</evidence>
<feature type="compositionally biased region" description="Polar residues" evidence="1">
    <location>
        <begin position="1010"/>
        <end position="1019"/>
    </location>
</feature>
<evidence type="ECO:0000313" key="3">
    <source>
        <dbReference type="EMBL" id="KAK4174969.1"/>
    </source>
</evidence>
<feature type="region of interest" description="Disordered" evidence="1">
    <location>
        <begin position="1003"/>
        <end position="1032"/>
    </location>
</feature>
<feature type="compositionally biased region" description="Polar residues" evidence="1">
    <location>
        <begin position="843"/>
        <end position="863"/>
    </location>
</feature>
<feature type="compositionally biased region" description="Polar residues" evidence="1">
    <location>
        <begin position="772"/>
        <end position="795"/>
    </location>
</feature>
<dbReference type="InterPro" id="IPR055589">
    <property type="entry name" value="DUF7165"/>
</dbReference>
<feature type="region of interest" description="Disordered" evidence="1">
    <location>
        <begin position="709"/>
        <end position="728"/>
    </location>
</feature>
<feature type="compositionally biased region" description="Acidic residues" evidence="1">
    <location>
        <begin position="651"/>
        <end position="664"/>
    </location>
</feature>
<feature type="compositionally biased region" description="Polar residues" evidence="1">
    <location>
        <begin position="1127"/>
        <end position="1136"/>
    </location>
</feature>
<dbReference type="EMBL" id="MU866255">
    <property type="protein sequence ID" value="KAK4174969.1"/>
    <property type="molecule type" value="Genomic_DNA"/>
</dbReference>
<organism evidence="3 4">
    <name type="scientific">Triangularia setosa</name>
    <dbReference type="NCBI Taxonomy" id="2587417"/>
    <lineage>
        <taxon>Eukaryota</taxon>
        <taxon>Fungi</taxon>
        <taxon>Dikarya</taxon>
        <taxon>Ascomycota</taxon>
        <taxon>Pezizomycotina</taxon>
        <taxon>Sordariomycetes</taxon>
        <taxon>Sordariomycetidae</taxon>
        <taxon>Sordariales</taxon>
        <taxon>Podosporaceae</taxon>
        <taxon>Triangularia</taxon>
    </lineage>
</organism>
<dbReference type="SUPFAM" id="SSF82171">
    <property type="entry name" value="DPP6 N-terminal domain-like"/>
    <property type="match status" value="1"/>
</dbReference>
<feature type="region of interest" description="Disordered" evidence="1">
    <location>
        <begin position="591"/>
        <end position="702"/>
    </location>
</feature>
<feature type="domain" description="F-box" evidence="2">
    <location>
        <begin position="37"/>
        <end position="83"/>
    </location>
</feature>
<dbReference type="Gene3D" id="2.130.10.10">
    <property type="entry name" value="YVTN repeat-like/Quinoprotein amine dehydrogenase"/>
    <property type="match status" value="1"/>
</dbReference>
<evidence type="ECO:0000259" key="2">
    <source>
        <dbReference type="PROSITE" id="PS50181"/>
    </source>
</evidence>
<dbReference type="Pfam" id="PF23749">
    <property type="entry name" value="DUF7165"/>
    <property type="match status" value="1"/>
</dbReference>
<reference evidence="3" key="2">
    <citation type="submission" date="2023-05" db="EMBL/GenBank/DDBJ databases">
        <authorList>
            <consortium name="Lawrence Berkeley National Laboratory"/>
            <person name="Steindorff A."/>
            <person name="Hensen N."/>
            <person name="Bonometti L."/>
            <person name="Westerberg I."/>
            <person name="Brannstrom I.O."/>
            <person name="Guillou S."/>
            <person name="Cros-Aarteil S."/>
            <person name="Calhoun S."/>
            <person name="Haridas S."/>
            <person name="Kuo A."/>
            <person name="Mondo S."/>
            <person name="Pangilinan J."/>
            <person name="Riley R."/>
            <person name="Labutti K."/>
            <person name="Andreopoulos B."/>
            <person name="Lipzen A."/>
            <person name="Chen C."/>
            <person name="Yanf M."/>
            <person name="Daum C."/>
            <person name="Ng V."/>
            <person name="Clum A."/>
            <person name="Ohm R."/>
            <person name="Martin F."/>
            <person name="Silar P."/>
            <person name="Natvig D."/>
            <person name="Lalanne C."/>
            <person name="Gautier V."/>
            <person name="Ament-Velasquez S.L."/>
            <person name="Kruys A."/>
            <person name="Hutchinson M.I."/>
            <person name="Powell A.J."/>
            <person name="Barry K."/>
            <person name="Miller A.N."/>
            <person name="Grigoriev I.V."/>
            <person name="Debuchy R."/>
            <person name="Gladieux P."/>
            <person name="Thoren M.H."/>
            <person name="Johannesson H."/>
        </authorList>
    </citation>
    <scope>NUCLEOTIDE SEQUENCE</scope>
    <source>
        <strain evidence="3">CBS 892.96</strain>
    </source>
</reference>
<feature type="compositionally biased region" description="Basic and acidic residues" evidence="1">
    <location>
        <begin position="709"/>
        <end position="719"/>
    </location>
</feature>
<feature type="compositionally biased region" description="Low complexity" evidence="1">
    <location>
        <begin position="678"/>
        <end position="693"/>
    </location>
</feature>
<dbReference type="InterPro" id="IPR001810">
    <property type="entry name" value="F-box_dom"/>
</dbReference>
<feature type="compositionally biased region" description="Basic residues" evidence="1">
    <location>
        <begin position="1284"/>
        <end position="1293"/>
    </location>
</feature>
<proteinExistence type="predicted"/>
<evidence type="ECO:0000256" key="1">
    <source>
        <dbReference type="SAM" id="MobiDB-lite"/>
    </source>
</evidence>
<gene>
    <name evidence="3" type="ORF">QBC36DRAFT_291935</name>
</gene>
<feature type="region of interest" description="Disordered" evidence="1">
    <location>
        <begin position="440"/>
        <end position="461"/>
    </location>
</feature>